<dbReference type="GO" id="GO:0005737">
    <property type="term" value="C:cytoplasm"/>
    <property type="evidence" value="ECO:0007669"/>
    <property type="project" value="TreeGrafter"/>
</dbReference>
<dbReference type="PANTHER" id="PTHR48051:SF1">
    <property type="entry name" value="RAS SUPPRESSOR PROTEIN 1"/>
    <property type="match status" value="1"/>
</dbReference>
<feature type="domain" description="PIF1/LRR1 pleckstrin homology" evidence="4">
    <location>
        <begin position="1"/>
        <end position="110"/>
    </location>
</feature>
<evidence type="ECO:0000313" key="5">
    <source>
        <dbReference type="EMBL" id="CAD7088401.1"/>
    </source>
</evidence>
<accession>A0A7R8UXI9</accession>
<sequence>MKLLCNTVLVNRQCPHLKSSSSKSTLALGFHPPGKENAELFIIHFTVKNKTGVRYKVKDNLERVFTNFVKDGKATISFKVPEHNILITCDPVQLKCFLNALKLGLENKREMNKIGIGTLSMTPIPARNVPSDKMIIQNRSEYPVKGFPRNLKFLSIVGIGREKLPLSICTLSNLRVLNFSDNKLQKLPKDVGRLRLIELNVANNQLGKCSDRDRWDFLANREICHSLQTLDLSNNQLDAFPYKLVKLCKLKILKMDKNAIKRIPFAIRRLRTLRHFSLSENKLESLPESINHMAFDDLNTWGNNFSISHEAPEPVNRTQKKIPPLWELSGRIVISKNLPINPSILPRDMVDILLEAPRCLCGRLSYSGELRQKAVVMRFNFIKNLTFSREHVIYGDVVLCENEKCSQSLIHF</sequence>
<organism evidence="5 6">
    <name type="scientific">Hermetia illucens</name>
    <name type="common">Black soldier fly</name>
    <dbReference type="NCBI Taxonomy" id="343691"/>
    <lineage>
        <taxon>Eukaryota</taxon>
        <taxon>Metazoa</taxon>
        <taxon>Ecdysozoa</taxon>
        <taxon>Arthropoda</taxon>
        <taxon>Hexapoda</taxon>
        <taxon>Insecta</taxon>
        <taxon>Pterygota</taxon>
        <taxon>Neoptera</taxon>
        <taxon>Endopterygota</taxon>
        <taxon>Diptera</taxon>
        <taxon>Brachycera</taxon>
        <taxon>Stratiomyomorpha</taxon>
        <taxon>Stratiomyidae</taxon>
        <taxon>Hermetiinae</taxon>
        <taxon>Hermetia</taxon>
    </lineage>
</organism>
<evidence type="ECO:0000256" key="3">
    <source>
        <dbReference type="ARBA" id="ARBA00023242"/>
    </source>
</evidence>
<dbReference type="OMA" id="GELNDWC"/>
<dbReference type="PANTHER" id="PTHR48051">
    <property type="match status" value="1"/>
</dbReference>
<dbReference type="Pfam" id="PF00560">
    <property type="entry name" value="LRR_1"/>
    <property type="match status" value="3"/>
</dbReference>
<keyword evidence="1" id="KW-0433">Leucine-rich repeat</keyword>
<name>A0A7R8UXI9_HERIL</name>
<gene>
    <name evidence="5" type="ORF">HERILL_LOCUS11027</name>
</gene>
<dbReference type="AlphaFoldDB" id="A0A7R8UXI9"/>
<dbReference type="SUPFAM" id="SSF52058">
    <property type="entry name" value="L domain-like"/>
    <property type="match status" value="1"/>
</dbReference>
<proteinExistence type="predicted"/>
<dbReference type="PROSITE" id="PS51450">
    <property type="entry name" value="LRR"/>
    <property type="match status" value="3"/>
</dbReference>
<dbReference type="Proteomes" id="UP000594454">
    <property type="component" value="Chromosome 4"/>
</dbReference>
<dbReference type="SMART" id="SM00369">
    <property type="entry name" value="LRR_TYP"/>
    <property type="match status" value="3"/>
</dbReference>
<dbReference type="EMBL" id="LR899012">
    <property type="protein sequence ID" value="CAD7088401.1"/>
    <property type="molecule type" value="Genomic_DNA"/>
</dbReference>
<dbReference type="InParanoid" id="A0A7R8UXI9"/>
<dbReference type="InterPro" id="IPR057437">
    <property type="entry name" value="PIF1/LRR1_PH"/>
</dbReference>
<dbReference type="InterPro" id="IPR003591">
    <property type="entry name" value="Leu-rich_rpt_typical-subtyp"/>
</dbReference>
<reference evidence="5 6" key="1">
    <citation type="submission" date="2020-11" db="EMBL/GenBank/DDBJ databases">
        <authorList>
            <person name="Wallbank WR R."/>
            <person name="Pardo Diaz C."/>
            <person name="Kozak K."/>
            <person name="Martin S."/>
            <person name="Jiggins C."/>
            <person name="Moest M."/>
            <person name="Warren A I."/>
            <person name="Generalovic N T."/>
            <person name="Byers J.R.P. K."/>
            <person name="Montejo-Kovacevich G."/>
            <person name="Yen C E."/>
        </authorList>
    </citation>
    <scope>NUCLEOTIDE SEQUENCE [LARGE SCALE GENOMIC DNA]</scope>
</reference>
<evidence type="ECO:0000313" key="6">
    <source>
        <dbReference type="Proteomes" id="UP000594454"/>
    </source>
</evidence>
<keyword evidence="3" id="KW-0539">Nucleus</keyword>
<dbReference type="Pfam" id="PF25344">
    <property type="entry name" value="PH_LRR1"/>
    <property type="match status" value="1"/>
</dbReference>
<protein>
    <recommendedName>
        <fullName evidence="4">PIF1/LRR1 pleckstrin homology domain-containing protein</fullName>
    </recommendedName>
</protein>
<evidence type="ECO:0000256" key="2">
    <source>
        <dbReference type="ARBA" id="ARBA00022737"/>
    </source>
</evidence>
<keyword evidence="2" id="KW-0677">Repeat</keyword>
<keyword evidence="6" id="KW-1185">Reference proteome</keyword>
<dbReference type="InterPro" id="IPR032675">
    <property type="entry name" value="LRR_dom_sf"/>
</dbReference>
<dbReference type="Gene3D" id="3.80.10.10">
    <property type="entry name" value="Ribonuclease Inhibitor"/>
    <property type="match status" value="1"/>
</dbReference>
<evidence type="ECO:0000256" key="1">
    <source>
        <dbReference type="ARBA" id="ARBA00022614"/>
    </source>
</evidence>
<evidence type="ECO:0000259" key="4">
    <source>
        <dbReference type="Pfam" id="PF25344"/>
    </source>
</evidence>
<dbReference type="OrthoDB" id="17912at2759"/>
<dbReference type="InterPro" id="IPR050216">
    <property type="entry name" value="LRR_domain-containing"/>
</dbReference>
<dbReference type="InterPro" id="IPR001611">
    <property type="entry name" value="Leu-rich_rpt"/>
</dbReference>
<dbReference type="FunCoup" id="A0A7R8UXI9">
    <property type="interactions" value="835"/>
</dbReference>